<dbReference type="InterPro" id="IPR020476">
    <property type="entry name" value="Nudix_hydrolase"/>
</dbReference>
<dbReference type="InterPro" id="IPR015797">
    <property type="entry name" value="NUDIX_hydrolase-like_dom_sf"/>
</dbReference>
<organism evidence="5 6">
    <name type="scientific">Corynebacterium heidelbergense</name>
    <dbReference type="NCBI Taxonomy" id="2055947"/>
    <lineage>
        <taxon>Bacteria</taxon>
        <taxon>Bacillati</taxon>
        <taxon>Actinomycetota</taxon>
        <taxon>Actinomycetes</taxon>
        <taxon>Mycobacteriales</taxon>
        <taxon>Corynebacteriaceae</taxon>
        <taxon>Corynebacterium</taxon>
    </lineage>
</organism>
<evidence type="ECO:0000313" key="6">
    <source>
        <dbReference type="Proteomes" id="UP000251577"/>
    </source>
</evidence>
<feature type="domain" description="Nudix hydrolase" evidence="4">
    <location>
        <begin position="18"/>
        <end position="212"/>
    </location>
</feature>
<name>A0A364V5S0_9CORY</name>
<evidence type="ECO:0000313" key="5">
    <source>
        <dbReference type="EMBL" id="RAV31964.1"/>
    </source>
</evidence>
<proteinExistence type="inferred from homology"/>
<dbReference type="PANTHER" id="PTHR43736:SF1">
    <property type="entry name" value="DIHYDRONEOPTERIN TRIPHOSPHATE DIPHOSPHATASE"/>
    <property type="match status" value="1"/>
</dbReference>
<comment type="caution">
    <text evidence="5">The sequence shown here is derived from an EMBL/GenBank/DDBJ whole genome shotgun (WGS) entry which is preliminary data.</text>
</comment>
<comment type="similarity">
    <text evidence="1 3">Belongs to the Nudix hydrolase family.</text>
</comment>
<dbReference type="Gene3D" id="3.90.79.10">
    <property type="entry name" value="Nucleoside Triphosphate Pyrophosphohydrolase"/>
    <property type="match status" value="1"/>
</dbReference>
<dbReference type="PROSITE" id="PS00893">
    <property type="entry name" value="NUDIX_BOX"/>
    <property type="match status" value="1"/>
</dbReference>
<dbReference type="PRINTS" id="PR00502">
    <property type="entry name" value="NUDIXFAMILY"/>
</dbReference>
<keyword evidence="2 3" id="KW-0378">Hydrolase</keyword>
<dbReference type="EMBL" id="QHCV01000046">
    <property type="protein sequence ID" value="RAV31964.1"/>
    <property type="molecule type" value="Genomic_DNA"/>
</dbReference>
<gene>
    <name evidence="5" type="ORF">DLJ54_05600</name>
</gene>
<evidence type="ECO:0000259" key="4">
    <source>
        <dbReference type="PROSITE" id="PS51462"/>
    </source>
</evidence>
<dbReference type="PANTHER" id="PTHR43736">
    <property type="entry name" value="ADP-RIBOSE PYROPHOSPHATASE"/>
    <property type="match status" value="1"/>
</dbReference>
<sequence length="226" mass="24936">MNYTGDGWAVGLDGSRRWGTMGAAGLFLTTCDAQGRTLVLMQHRAMWTNRGGTWALPGGACDVGETPEDTALRETWEETGVRGQDVEILASLVTSTMDLDHVLRRRPTEPGDEELLTQALGATDPRAELQAHPITHPEHGGRAVFGLNARFWWEVPDHSATRWTYTTVIARAQHQLELNATAESQDLKWWPLENLAQLDLMPEFAASLPELEEVLAAVTAGDPRQL</sequence>
<dbReference type="InterPro" id="IPR020084">
    <property type="entry name" value="NUDIX_hydrolase_CS"/>
</dbReference>
<evidence type="ECO:0000256" key="3">
    <source>
        <dbReference type="RuleBase" id="RU003476"/>
    </source>
</evidence>
<dbReference type="RefSeq" id="WP_113630800.1">
    <property type="nucleotide sequence ID" value="NZ_QHCV01000046.1"/>
</dbReference>
<dbReference type="InterPro" id="IPR000086">
    <property type="entry name" value="NUDIX_hydrolase_dom"/>
</dbReference>
<dbReference type="Pfam" id="PF00293">
    <property type="entry name" value="NUDIX"/>
    <property type="match status" value="1"/>
</dbReference>
<dbReference type="PROSITE" id="PS51462">
    <property type="entry name" value="NUDIX"/>
    <property type="match status" value="1"/>
</dbReference>
<reference evidence="5 6" key="1">
    <citation type="journal article" date="2018" name="Syst. Appl. Microbiol.">
        <title>Corynebacterium heidelbergense sp. nov., isolated from the preen glands of Egyptian geese (Alopochen aegyptiacus).</title>
        <authorList>
            <person name="Braun M.S."/>
            <person name="Wang E."/>
            <person name="Zimmermann S."/>
            <person name="Wink M."/>
        </authorList>
    </citation>
    <scope>NUCLEOTIDE SEQUENCE [LARGE SCALE GENOMIC DNA]</scope>
    <source>
        <strain evidence="5 6">647</strain>
    </source>
</reference>
<dbReference type="SUPFAM" id="SSF55811">
    <property type="entry name" value="Nudix"/>
    <property type="match status" value="1"/>
</dbReference>
<dbReference type="Proteomes" id="UP000251577">
    <property type="component" value="Unassembled WGS sequence"/>
</dbReference>
<dbReference type="GO" id="GO:0016787">
    <property type="term" value="F:hydrolase activity"/>
    <property type="evidence" value="ECO:0007669"/>
    <property type="project" value="UniProtKB-KW"/>
</dbReference>
<evidence type="ECO:0000256" key="2">
    <source>
        <dbReference type="ARBA" id="ARBA00022801"/>
    </source>
</evidence>
<protein>
    <submittedName>
        <fullName evidence="5">NUDIX hydrolase</fullName>
    </submittedName>
</protein>
<dbReference type="AlphaFoldDB" id="A0A364V5S0"/>
<evidence type="ECO:0000256" key="1">
    <source>
        <dbReference type="ARBA" id="ARBA00005582"/>
    </source>
</evidence>
<keyword evidence="6" id="KW-1185">Reference proteome</keyword>
<accession>A0A364V5S0</accession>